<dbReference type="InterPro" id="IPR036388">
    <property type="entry name" value="WH-like_DNA-bd_sf"/>
</dbReference>
<proteinExistence type="inferred from homology"/>
<keyword evidence="3" id="KW-0238">DNA-binding</keyword>
<dbReference type="EMBL" id="CP029693">
    <property type="protein sequence ID" value="AWY39697.1"/>
    <property type="molecule type" value="Genomic_DNA"/>
</dbReference>
<dbReference type="RefSeq" id="WP_110963469.1">
    <property type="nucleotide sequence ID" value="NZ_CP029693.1"/>
</dbReference>
<evidence type="ECO:0000256" key="2">
    <source>
        <dbReference type="ARBA" id="ARBA00023015"/>
    </source>
</evidence>
<dbReference type="SUPFAM" id="SSF46785">
    <property type="entry name" value="Winged helix' DNA-binding domain"/>
    <property type="match status" value="1"/>
</dbReference>
<evidence type="ECO:0000313" key="6">
    <source>
        <dbReference type="EMBL" id="AWY39697.1"/>
    </source>
</evidence>
<dbReference type="GO" id="GO:0003700">
    <property type="term" value="F:DNA-binding transcription factor activity"/>
    <property type="evidence" value="ECO:0007669"/>
    <property type="project" value="InterPro"/>
</dbReference>
<dbReference type="InterPro" id="IPR058163">
    <property type="entry name" value="LysR-type_TF_proteobact-type"/>
</dbReference>
<reference evidence="6 7" key="1">
    <citation type="submission" date="2018-05" db="EMBL/GenBank/DDBJ databases">
        <title>Whole genome sequence of Pseudomonas putida JBC17.</title>
        <authorList>
            <person name="Lee Y.H."/>
            <person name="David K."/>
        </authorList>
    </citation>
    <scope>NUCLEOTIDE SEQUENCE [LARGE SCALE GENOMIC DNA]</scope>
    <source>
        <strain evidence="6 7">JBC17</strain>
    </source>
</reference>
<dbReference type="Pfam" id="PF03466">
    <property type="entry name" value="LysR_substrate"/>
    <property type="match status" value="1"/>
</dbReference>
<dbReference type="SUPFAM" id="SSF53850">
    <property type="entry name" value="Periplasmic binding protein-like II"/>
    <property type="match status" value="1"/>
</dbReference>
<dbReference type="InterPro" id="IPR000847">
    <property type="entry name" value="LysR_HTH_N"/>
</dbReference>
<dbReference type="OrthoDB" id="8885940at2"/>
<dbReference type="AlphaFoldDB" id="A0A2Z4RFF3"/>
<dbReference type="PROSITE" id="PS50931">
    <property type="entry name" value="HTH_LYSR"/>
    <property type="match status" value="1"/>
</dbReference>
<dbReference type="GO" id="GO:0043565">
    <property type="term" value="F:sequence-specific DNA binding"/>
    <property type="evidence" value="ECO:0007669"/>
    <property type="project" value="TreeGrafter"/>
</dbReference>
<evidence type="ECO:0000259" key="5">
    <source>
        <dbReference type="PROSITE" id="PS50931"/>
    </source>
</evidence>
<organism evidence="6 7">
    <name type="scientific">Pseudomonas putida</name>
    <name type="common">Arthrobacter siderocapsulatus</name>
    <dbReference type="NCBI Taxonomy" id="303"/>
    <lineage>
        <taxon>Bacteria</taxon>
        <taxon>Pseudomonadati</taxon>
        <taxon>Pseudomonadota</taxon>
        <taxon>Gammaproteobacteria</taxon>
        <taxon>Pseudomonadales</taxon>
        <taxon>Pseudomonadaceae</taxon>
        <taxon>Pseudomonas</taxon>
    </lineage>
</organism>
<keyword evidence="4" id="KW-0804">Transcription</keyword>
<comment type="similarity">
    <text evidence="1">Belongs to the LysR transcriptional regulatory family.</text>
</comment>
<dbReference type="Proteomes" id="UP000250299">
    <property type="component" value="Chromosome"/>
</dbReference>
<dbReference type="PANTHER" id="PTHR30537">
    <property type="entry name" value="HTH-TYPE TRANSCRIPTIONAL REGULATOR"/>
    <property type="match status" value="1"/>
</dbReference>
<accession>A0A2Z4RFF3</accession>
<keyword evidence="2" id="KW-0805">Transcription regulation</keyword>
<name>A0A2Z4RFF3_PSEPU</name>
<dbReference type="PANTHER" id="PTHR30537:SF5">
    <property type="entry name" value="HTH-TYPE TRANSCRIPTIONAL ACTIVATOR TTDR-RELATED"/>
    <property type="match status" value="1"/>
</dbReference>
<evidence type="ECO:0000256" key="4">
    <source>
        <dbReference type="ARBA" id="ARBA00023163"/>
    </source>
</evidence>
<dbReference type="CDD" id="cd08422">
    <property type="entry name" value="PBP2_CrgA_like"/>
    <property type="match status" value="1"/>
</dbReference>
<feature type="domain" description="HTH lysR-type" evidence="5">
    <location>
        <begin position="5"/>
        <end position="60"/>
    </location>
</feature>
<dbReference type="Pfam" id="PF00126">
    <property type="entry name" value="HTH_1"/>
    <property type="match status" value="1"/>
</dbReference>
<dbReference type="GO" id="GO:0006351">
    <property type="term" value="P:DNA-templated transcription"/>
    <property type="evidence" value="ECO:0007669"/>
    <property type="project" value="TreeGrafter"/>
</dbReference>
<protein>
    <submittedName>
        <fullName evidence="6">LysR family transcriptional regulator</fullName>
    </submittedName>
</protein>
<dbReference type="Gene3D" id="1.10.10.10">
    <property type="entry name" value="Winged helix-like DNA-binding domain superfamily/Winged helix DNA-binding domain"/>
    <property type="match status" value="1"/>
</dbReference>
<gene>
    <name evidence="6" type="ORF">DKY63_07200</name>
</gene>
<sequence>MLNRMELIRIFSVAAQCTTFREAATRLGTSPQTVTRAIKELERTFGELLFHRSTRQVHVTTFGAELAQKARETLDQVDQLFIAHSKQQDQGIVGRVGITAPHAIGKLYLTQFLKPLMRENPGLRIDLSLDDQITDAVASRIDIGVRVGAVRDRRFIARTVARIVLKIVAAPALLDTVARPETVEELKRLPLSMLMDRNNGRPWPWLLAEGQVFLPVSPAFTCDDPETEREMVLEGIAFGQLPGYLADPYLTDGRLVEVLQQEVPAPFELIMYRPQTGPVAPRVRLVYDHLVKCFSDPEIFPQSSP</sequence>
<dbReference type="Gene3D" id="3.40.190.290">
    <property type="match status" value="1"/>
</dbReference>
<dbReference type="InterPro" id="IPR036390">
    <property type="entry name" value="WH_DNA-bd_sf"/>
</dbReference>
<evidence type="ECO:0000256" key="1">
    <source>
        <dbReference type="ARBA" id="ARBA00009437"/>
    </source>
</evidence>
<evidence type="ECO:0000256" key="3">
    <source>
        <dbReference type="ARBA" id="ARBA00023125"/>
    </source>
</evidence>
<dbReference type="InterPro" id="IPR005119">
    <property type="entry name" value="LysR_subst-bd"/>
</dbReference>
<evidence type="ECO:0000313" key="7">
    <source>
        <dbReference type="Proteomes" id="UP000250299"/>
    </source>
</evidence>